<reference evidence="6" key="1">
    <citation type="journal article" date="2019" name="Int. J. Syst. Evol. Microbiol.">
        <title>The Global Catalogue of Microorganisms (GCM) 10K type strain sequencing project: providing services to taxonomists for standard genome sequencing and annotation.</title>
        <authorList>
            <consortium name="The Broad Institute Genomics Platform"/>
            <consortium name="The Broad Institute Genome Sequencing Center for Infectious Disease"/>
            <person name="Wu L."/>
            <person name="Ma J."/>
        </authorList>
    </citation>
    <scope>NUCLEOTIDE SEQUENCE [LARGE SCALE GENOMIC DNA]</scope>
    <source>
        <strain evidence="6">KCTC 42808</strain>
    </source>
</reference>
<evidence type="ECO:0000313" key="5">
    <source>
        <dbReference type="EMBL" id="MFD2542212.1"/>
    </source>
</evidence>
<feature type="signal peptide" evidence="2">
    <location>
        <begin position="1"/>
        <end position="34"/>
    </location>
</feature>
<dbReference type="SMART" id="SM00060">
    <property type="entry name" value="FN3"/>
    <property type="match status" value="2"/>
</dbReference>
<evidence type="ECO:0000313" key="6">
    <source>
        <dbReference type="Proteomes" id="UP001597467"/>
    </source>
</evidence>
<dbReference type="Proteomes" id="UP001597467">
    <property type="component" value="Unassembled WGS sequence"/>
</dbReference>
<evidence type="ECO:0000259" key="3">
    <source>
        <dbReference type="PROSITE" id="PS50060"/>
    </source>
</evidence>
<dbReference type="InterPro" id="IPR002909">
    <property type="entry name" value="IPT_dom"/>
</dbReference>
<keyword evidence="6" id="KW-1185">Reference proteome</keyword>
<dbReference type="InterPro" id="IPR036116">
    <property type="entry name" value="FN3_sf"/>
</dbReference>
<evidence type="ECO:0000259" key="4">
    <source>
        <dbReference type="PROSITE" id="PS50853"/>
    </source>
</evidence>
<evidence type="ECO:0000256" key="1">
    <source>
        <dbReference type="ARBA" id="ARBA00022729"/>
    </source>
</evidence>
<dbReference type="CDD" id="cd00063">
    <property type="entry name" value="FN3"/>
    <property type="match status" value="1"/>
</dbReference>
<dbReference type="Pfam" id="PF20009">
    <property type="entry name" value="GEVED"/>
    <property type="match status" value="2"/>
</dbReference>
<dbReference type="EMBL" id="JBHULM010000011">
    <property type="protein sequence ID" value="MFD2542212.1"/>
    <property type="molecule type" value="Genomic_DNA"/>
</dbReference>
<proteinExistence type="predicted"/>
<dbReference type="Pfam" id="PF00041">
    <property type="entry name" value="fn3"/>
    <property type="match status" value="1"/>
</dbReference>
<dbReference type="Pfam" id="PF01833">
    <property type="entry name" value="TIG"/>
    <property type="match status" value="1"/>
</dbReference>
<dbReference type="NCBIfam" id="NF033708">
    <property type="entry name" value="T9SS_Cterm_ChiA"/>
    <property type="match status" value="1"/>
</dbReference>
<dbReference type="InterPro" id="IPR000998">
    <property type="entry name" value="MAM_dom"/>
</dbReference>
<dbReference type="NCBIfam" id="TIGR04183">
    <property type="entry name" value="Por_Secre_tail"/>
    <property type="match status" value="1"/>
</dbReference>
<feature type="chain" id="PRO_5046637139" evidence="2">
    <location>
        <begin position="35"/>
        <end position="1814"/>
    </location>
</feature>
<gene>
    <name evidence="5" type="ORF">ACFSSB_07775</name>
</gene>
<feature type="domain" description="MAM" evidence="3">
    <location>
        <begin position="43"/>
        <end position="233"/>
    </location>
</feature>
<evidence type="ECO:0000256" key="2">
    <source>
        <dbReference type="SAM" id="SignalP"/>
    </source>
</evidence>
<dbReference type="InterPro" id="IPR045474">
    <property type="entry name" value="GEVED"/>
</dbReference>
<accession>A0ABW5JZP9</accession>
<organism evidence="5 6">
    <name type="scientific">Lacinutrix gracilariae</name>
    <dbReference type="NCBI Taxonomy" id="1747198"/>
    <lineage>
        <taxon>Bacteria</taxon>
        <taxon>Pseudomonadati</taxon>
        <taxon>Bacteroidota</taxon>
        <taxon>Flavobacteriia</taxon>
        <taxon>Flavobacteriales</taxon>
        <taxon>Flavobacteriaceae</taxon>
        <taxon>Lacinutrix</taxon>
    </lineage>
</organism>
<dbReference type="SUPFAM" id="SSF81296">
    <property type="entry name" value="E set domains"/>
    <property type="match status" value="1"/>
</dbReference>
<dbReference type="PROSITE" id="PS50853">
    <property type="entry name" value="FN3"/>
    <property type="match status" value="1"/>
</dbReference>
<keyword evidence="1 2" id="KW-0732">Signal</keyword>
<dbReference type="PROSITE" id="PS50060">
    <property type="entry name" value="MAM_2"/>
    <property type="match status" value="1"/>
</dbReference>
<feature type="domain" description="Fibronectin type-III" evidence="4">
    <location>
        <begin position="797"/>
        <end position="890"/>
    </location>
</feature>
<dbReference type="InterPro" id="IPR003961">
    <property type="entry name" value="FN3_dom"/>
</dbReference>
<dbReference type="InterPro" id="IPR014756">
    <property type="entry name" value="Ig_E-set"/>
</dbReference>
<dbReference type="InterPro" id="IPR013783">
    <property type="entry name" value="Ig-like_fold"/>
</dbReference>
<dbReference type="SUPFAM" id="SSF49265">
    <property type="entry name" value="Fibronectin type III"/>
    <property type="match status" value="1"/>
</dbReference>
<comment type="caution">
    <text evidence="5">The sequence shown here is derived from an EMBL/GenBank/DDBJ whole genome shotgun (WGS) entry which is preliminary data.</text>
</comment>
<dbReference type="InterPro" id="IPR026444">
    <property type="entry name" value="Secre_tail"/>
</dbReference>
<name>A0ABW5JZP9_9FLAO</name>
<dbReference type="Gene3D" id="2.60.40.10">
    <property type="entry name" value="Immunoglobulins"/>
    <property type="match status" value="3"/>
</dbReference>
<sequence length="1814" mass="194378">MKKLLYKKNKSKVIDYKLLLLIVLVFSYNPFTNAQTTHISPTGNGGFELGATFATNGWNATTGGANQNQWVCDTGATTGFSDTRAAYISNARNSNPPPHAYTNTATRVTHLYRNITIPNTESNITLNFDWICNGEGIYDRMRIWLVPTTYNPTYGNQINANGTAPTGRVQVGGNFSEQYTWTNSTYTIPTAYAGNTFRLVFEWRNDGNSGQNPPIGIDNISLISDMNSSYCTPAPSSVDGLGITNVSFDIVNNTTGSEPGNYGDYSALIGTAVEGTTLPVNITYSTGYTYDTTIWVDWNDDFDFTDAGETVYNGVSLAANPTTLAASITIPAGAATSGNGTGLHRMRIGGKDFGPTNDPCYTGTYASYEDYTLLIVEPGPPAITSLSSSSGCEGSSFTINGTNLTAASSVTIGGTAATITSNTANSITATVGAGTTGTVTVITGGGSASSITSFTVNPLPTNPANPTSNSPQCNPAGVTITRSGTPPAGITWFWQTTANGTTTTDSGNTYITNTSGTYYLRARNNTTGCWSAGSGVINVTVNNPISSLASSPSPANNAATVCYSGTNAITSLNWNAAANAINYDVYFGTNATPAFVSNVTTTIYNIGALTPNTTYYWRIVPYGPCGISSGTPITWSFTTTNAPCLCTPSSTNSSNYIDDFSTTNGITNITNNNTGYTTGGYADYTSMIASQAPGGNITFSADFIYGVIGMGVGIWVDWNNDGDFNDLNEQIYNSAGYISNLNFSYTIPGVAAGTYRVRILADYWATSPDPCAFDTYGPSGEAEDYSITITPLNCTDDPISLTATPASPTTGTINWTAPSPAPANGYEYIVSTDNSTSTPAGDIIGTTTGTTVNLTGLTAGTTYYVFVRGLCNAVDFGIWVNTTFTTSCSNIITTPTVCPLIVGEQGVDPFTADPFDPDPSFSLDCSNPTLTLQAHSTIRETDSYIVEQIAYPNPAPEYEFPTFGGSGAQTITDDDVWADTRTNIGFNFCFYGNTYSETLVGANGMITFDSSYTPGSSCGYAFNDNLPSLVGALFNNTIYGVYHDIDPRGLSGTPIKSRVLGSPGCRQFIISWIDIPMFGDASRLYTGMIVLHETTNIIEVFIEEKRIENGDINPWNDGNAIVGLQGDANAGEAITAPCRNGLDTNWETTNEAWRFVPNGAIITPDSVEWFSASTGSTVIGTGSTLEISTPDTYTAEVTYTSCGTTTTFTDDVVVDQSSKTWMGYIDNNWYVDGNWEPNGVPTSSDCVLIPDVTVSNFDEPIADIINLAPLPPQPAYALNLTVAPTANLEIASGTNLVVTDWIALDGSIDIRDSGSLIQITDGATNVNNNTGSGAINMQRTANITSSYDYVYWSSPVEGFNVTNVSPGSTLIYEWISTIPGNGVGNYGNWQATTEPMINGKGYIIRNVAGTPTPSTPEFVGKPNNGVITKAITRGSYDGTDYTGGGNTIATRLDDNWNLVGNPYPSAISANSFITANASTITDDVDSSISGTIYLWRHLNTPSNAVNDPFYDGFVYNYNPNDYIAYNSTGSNPSGFGGDIAAGQAFFVLMEHTAPINSSVTFNNTMRNETLNNSQFYKTNEDSQQTSSIEKHRIWLDLIAPDNSAYSVLVGYIEGATNTQDRLYDGFELSENNTRFYSLINDNEFAIQGKAVPFQDTDTVPLGIEIPQNGNYTIAINNLDGLFETTNQSIFIEDTYTNNIHNLRVNPYSFNINAGTYNDRFILRYTDHSLSTTDFDLNALEILAPNNNYIKVKSGNSTIESVIVYDLLGRNLSNNQNINAKEFTITNFKFAEGAYIVKATLVNQKQKIQKVILKH</sequence>
<protein>
    <submittedName>
        <fullName evidence="5">GEVED domain-containing protein</fullName>
    </submittedName>
</protein>